<keyword evidence="5 8" id="KW-0812">Transmembrane</keyword>
<reference evidence="10" key="2">
    <citation type="submission" date="2022-06" db="EMBL/GenBank/DDBJ databases">
        <title>Xiashengella guii gen. nov. sp. nov., a bacterium isolated form anaerobic digestion tank.</title>
        <authorList>
            <person name="Huang H."/>
        </authorList>
    </citation>
    <scope>NUCLEOTIDE SEQUENCE</scope>
    <source>
        <strain evidence="10">Ai-910</strain>
    </source>
</reference>
<evidence type="ECO:0000313" key="10">
    <source>
        <dbReference type="EMBL" id="URW80569.1"/>
    </source>
</evidence>
<feature type="transmembrane region" description="Helical" evidence="8">
    <location>
        <begin position="401"/>
        <end position="419"/>
    </location>
</feature>
<dbReference type="Proteomes" id="UP001056426">
    <property type="component" value="Chromosome"/>
</dbReference>
<keyword evidence="4" id="KW-1003">Cell membrane</keyword>
<feature type="transmembrane region" description="Helical" evidence="8">
    <location>
        <begin position="280"/>
        <end position="301"/>
    </location>
</feature>
<keyword evidence="7 8" id="KW-0472">Membrane</keyword>
<dbReference type="GO" id="GO:0005886">
    <property type="term" value="C:plasma membrane"/>
    <property type="evidence" value="ECO:0007669"/>
    <property type="project" value="UniProtKB-SubCell"/>
</dbReference>
<dbReference type="PANTHER" id="PTHR30294:SF29">
    <property type="entry name" value="MULTIDRUG ABC TRANSPORTER PERMEASE YBHS-RELATED"/>
    <property type="match status" value="1"/>
</dbReference>
<accession>A0A9J6ZSK3</accession>
<feature type="transmembrane region" description="Helical" evidence="8">
    <location>
        <begin position="342"/>
        <end position="361"/>
    </location>
</feature>
<evidence type="ECO:0000313" key="11">
    <source>
        <dbReference type="Proteomes" id="UP001056426"/>
    </source>
</evidence>
<feature type="transmembrane region" description="Helical" evidence="8">
    <location>
        <begin position="307"/>
        <end position="330"/>
    </location>
</feature>
<reference evidence="10" key="1">
    <citation type="submission" date="2022-05" db="EMBL/GenBank/DDBJ databases">
        <authorList>
            <person name="Sun X."/>
        </authorList>
    </citation>
    <scope>NUCLEOTIDE SEQUENCE</scope>
    <source>
        <strain evidence="10">Ai-910</strain>
    </source>
</reference>
<evidence type="ECO:0000256" key="7">
    <source>
        <dbReference type="ARBA" id="ARBA00023136"/>
    </source>
</evidence>
<evidence type="ECO:0000256" key="6">
    <source>
        <dbReference type="ARBA" id="ARBA00022989"/>
    </source>
</evidence>
<dbReference type="GO" id="GO:0140359">
    <property type="term" value="F:ABC-type transporter activity"/>
    <property type="evidence" value="ECO:0007669"/>
    <property type="project" value="InterPro"/>
</dbReference>
<proteinExistence type="inferred from homology"/>
<dbReference type="Gene3D" id="3.40.1710.10">
    <property type="entry name" value="abc type-2 transporter like domain"/>
    <property type="match status" value="1"/>
</dbReference>
<feature type="domain" description="ABC transmembrane type-2" evidence="9">
    <location>
        <begin position="197"/>
        <end position="422"/>
    </location>
</feature>
<protein>
    <submittedName>
        <fullName evidence="10">ABC transporter permease</fullName>
    </submittedName>
</protein>
<evidence type="ECO:0000256" key="3">
    <source>
        <dbReference type="ARBA" id="ARBA00022448"/>
    </source>
</evidence>
<sequence length="423" mass="46670">MLKYLIEKEFKQIRRNSFIPRIIVGMTLMMMLVMPWAANQEVRNIKLCVVDNDKSSLSGRLVHKLASSDYFITRSTAATYSEAMKEIEAGRADMILEIGNGFEEDFMSNQGGRAMISVNAVNAAKGGLGAVYLNTMLSDFAAEIAVQSGPSSLPFSCSAAAYNQAVSQTPDNGQTRLSGMPAAMPASITVVEQTSGQGYLSSPVSVQTLSASFTIIPHYKFNPRLDYRIFMVPALMVMLLTLLCGFLPALNIVSEKEKGTIEQINVSPVGRISFVLAKLIPYWIMGFVVFSIVLMLAWWVYGLVPAGSLLTIYIFAATYILVVSAIGLVVSNYSGTIQQAMFLIFFFLIIFILMSGLFTPIRSMPEWAQAITIVNPLKYFMKVMRMIYLMGSSFGDLNGEYLSLCIFALAMGSWAVLSYRKRS</sequence>
<keyword evidence="6 8" id="KW-1133">Transmembrane helix</keyword>
<dbReference type="PANTHER" id="PTHR30294">
    <property type="entry name" value="MEMBRANE COMPONENT OF ABC TRANSPORTER YHHJ-RELATED"/>
    <property type="match status" value="1"/>
</dbReference>
<gene>
    <name evidence="10" type="ORF">M9189_04295</name>
</gene>
<dbReference type="InterPro" id="IPR051449">
    <property type="entry name" value="ABC-2_transporter_component"/>
</dbReference>
<dbReference type="InterPro" id="IPR047817">
    <property type="entry name" value="ABC2_TM_bact-type"/>
</dbReference>
<feature type="transmembrane region" description="Helical" evidence="8">
    <location>
        <begin position="230"/>
        <end position="253"/>
    </location>
</feature>
<evidence type="ECO:0000259" key="9">
    <source>
        <dbReference type="PROSITE" id="PS51012"/>
    </source>
</evidence>
<evidence type="ECO:0000256" key="8">
    <source>
        <dbReference type="SAM" id="Phobius"/>
    </source>
</evidence>
<keyword evidence="11" id="KW-1185">Reference proteome</keyword>
<name>A0A9J6ZSK3_9BACT</name>
<dbReference type="Pfam" id="PF12698">
    <property type="entry name" value="ABC2_membrane_3"/>
    <property type="match status" value="1"/>
</dbReference>
<evidence type="ECO:0000256" key="1">
    <source>
        <dbReference type="ARBA" id="ARBA00004651"/>
    </source>
</evidence>
<comment type="subcellular location">
    <subcellularLocation>
        <location evidence="1">Cell membrane</location>
        <topology evidence="1">Multi-pass membrane protein</topology>
    </subcellularLocation>
</comment>
<evidence type="ECO:0000256" key="2">
    <source>
        <dbReference type="ARBA" id="ARBA00007783"/>
    </source>
</evidence>
<evidence type="ECO:0000256" key="5">
    <source>
        <dbReference type="ARBA" id="ARBA00022692"/>
    </source>
</evidence>
<dbReference type="KEGG" id="alkq:M9189_04295"/>
<comment type="similarity">
    <text evidence="2">Belongs to the ABC-2 integral membrane protein family.</text>
</comment>
<evidence type="ECO:0000256" key="4">
    <source>
        <dbReference type="ARBA" id="ARBA00022475"/>
    </source>
</evidence>
<dbReference type="InterPro" id="IPR013525">
    <property type="entry name" value="ABC2_TM"/>
</dbReference>
<organism evidence="10 11">
    <name type="scientific">Xiashengella succiniciproducens</name>
    <dbReference type="NCBI Taxonomy" id="2949635"/>
    <lineage>
        <taxon>Bacteria</taxon>
        <taxon>Pseudomonadati</taxon>
        <taxon>Bacteroidota</taxon>
        <taxon>Bacteroidia</taxon>
        <taxon>Marinilabiliales</taxon>
        <taxon>Marinilabiliaceae</taxon>
        <taxon>Xiashengella</taxon>
    </lineage>
</organism>
<dbReference type="RefSeq" id="WP_250724881.1">
    <property type="nucleotide sequence ID" value="NZ_CP098400.1"/>
</dbReference>
<keyword evidence="3" id="KW-0813">Transport</keyword>
<feature type="transmembrane region" description="Helical" evidence="8">
    <location>
        <begin position="18"/>
        <end position="38"/>
    </location>
</feature>
<dbReference type="AlphaFoldDB" id="A0A9J6ZSK3"/>
<dbReference type="EMBL" id="CP098400">
    <property type="protein sequence ID" value="URW80569.1"/>
    <property type="molecule type" value="Genomic_DNA"/>
</dbReference>
<dbReference type="PROSITE" id="PS51012">
    <property type="entry name" value="ABC_TM2"/>
    <property type="match status" value="1"/>
</dbReference>